<dbReference type="InterPro" id="IPR036259">
    <property type="entry name" value="MFS_trans_sf"/>
</dbReference>
<dbReference type="InterPro" id="IPR020846">
    <property type="entry name" value="MFS_dom"/>
</dbReference>
<evidence type="ECO:0000256" key="4">
    <source>
        <dbReference type="ARBA" id="ARBA00022989"/>
    </source>
</evidence>
<evidence type="ECO:0000313" key="9">
    <source>
        <dbReference type="Proteomes" id="UP000654370"/>
    </source>
</evidence>
<dbReference type="Pfam" id="PF07690">
    <property type="entry name" value="MFS_1"/>
    <property type="match status" value="1"/>
</dbReference>
<dbReference type="PANTHER" id="PTHR23502:SF51">
    <property type="entry name" value="QUINIDINE RESISTANCE PROTEIN 1-RELATED"/>
    <property type="match status" value="1"/>
</dbReference>
<comment type="caution">
    <text evidence="8">The sequence shown here is derived from an EMBL/GenBank/DDBJ whole genome shotgun (WGS) entry which is preliminary data.</text>
</comment>
<evidence type="ECO:0000259" key="7">
    <source>
        <dbReference type="PROSITE" id="PS50850"/>
    </source>
</evidence>
<keyword evidence="9" id="KW-1185">Reference proteome</keyword>
<dbReference type="PANTHER" id="PTHR23502">
    <property type="entry name" value="MAJOR FACILITATOR SUPERFAMILY"/>
    <property type="match status" value="1"/>
</dbReference>
<evidence type="ECO:0000313" key="8">
    <source>
        <dbReference type="EMBL" id="KAG2174225.1"/>
    </source>
</evidence>
<accession>A0A8H7PI56</accession>
<evidence type="ECO:0000256" key="6">
    <source>
        <dbReference type="SAM" id="Phobius"/>
    </source>
</evidence>
<keyword evidence="2" id="KW-0813">Transport</keyword>
<name>A0A8H7PI56_MORIS</name>
<organism evidence="8 9">
    <name type="scientific">Mortierella isabellina</name>
    <name type="common">Filamentous fungus</name>
    <name type="synonym">Umbelopsis isabellina</name>
    <dbReference type="NCBI Taxonomy" id="91625"/>
    <lineage>
        <taxon>Eukaryota</taxon>
        <taxon>Fungi</taxon>
        <taxon>Fungi incertae sedis</taxon>
        <taxon>Mucoromycota</taxon>
        <taxon>Mucoromycotina</taxon>
        <taxon>Umbelopsidomycetes</taxon>
        <taxon>Umbelopsidales</taxon>
        <taxon>Umbelopsidaceae</taxon>
        <taxon>Umbelopsis</taxon>
    </lineage>
</organism>
<dbReference type="EMBL" id="JAEPQZ010000013">
    <property type="protein sequence ID" value="KAG2174225.1"/>
    <property type="molecule type" value="Genomic_DNA"/>
</dbReference>
<feature type="transmembrane region" description="Helical" evidence="6">
    <location>
        <begin position="436"/>
        <end position="455"/>
    </location>
</feature>
<reference evidence="8" key="1">
    <citation type="submission" date="2020-12" db="EMBL/GenBank/DDBJ databases">
        <title>Metabolic potential, ecology and presence of endohyphal bacteria is reflected in genomic diversity of Mucoromycotina.</title>
        <authorList>
            <person name="Muszewska A."/>
            <person name="Okrasinska A."/>
            <person name="Steczkiewicz K."/>
            <person name="Drgas O."/>
            <person name="Orlowska M."/>
            <person name="Perlinska-Lenart U."/>
            <person name="Aleksandrzak-Piekarczyk T."/>
            <person name="Szatraj K."/>
            <person name="Zielenkiewicz U."/>
            <person name="Pilsyk S."/>
            <person name="Malc E."/>
            <person name="Mieczkowski P."/>
            <person name="Kruszewska J.S."/>
            <person name="Biernat P."/>
            <person name="Pawlowska J."/>
        </authorList>
    </citation>
    <scope>NUCLEOTIDE SEQUENCE</scope>
    <source>
        <strain evidence="8">WA0000067209</strain>
    </source>
</reference>
<proteinExistence type="predicted"/>
<sequence length="472" mass="52088">MALSSSNAHIEDEFNHASRISIEDTKENSTKEYSSLSVAQKYGILAIVATAAFLSTLSANIYFPALGVIQKDLHTTPELINLTVSLYMVFQGLSPSFWAPLADQWGRRPVYLATTTVYLIANIALSLAPNYPAVLVFRMLQAFGSGPVIALGAGCISDIANPTERGIFFGIYTAGPQVSFAFGPVIGGIIAQNLGWRWIFWVLVIFAGVLLIAITFLLRETLRSLVGDGSGYANPTPSQWLKKHVKRDCPGSTTDYSRFLHCPNMLKPLIYAFQPDIGLCLIYNAIAYSIFYAMLASYSGLLETIYELDQLDTGLCYMPTGIGCILGSIVGGKILDRDFRIISKRHNYDVKILTRSSLDIDYPVYAARLRTVWINHTIFSGKKANLTSEIIPSHFDLIWFHAADQSAFSLDLGIPIHLAAVTASIAPGITYLGVQYMFLMLGMILLLSNVVLWVVKRKGPAWRKRRAENTDS</sequence>
<gene>
    <name evidence="8" type="ORF">INT43_004246</name>
</gene>
<feature type="transmembrane region" description="Helical" evidence="6">
    <location>
        <begin position="408"/>
        <end position="430"/>
    </location>
</feature>
<feature type="transmembrane region" description="Helical" evidence="6">
    <location>
        <begin position="317"/>
        <end position="335"/>
    </location>
</feature>
<keyword evidence="5 6" id="KW-0472">Membrane</keyword>
<dbReference type="SUPFAM" id="SSF103473">
    <property type="entry name" value="MFS general substrate transporter"/>
    <property type="match status" value="1"/>
</dbReference>
<feature type="domain" description="Major facilitator superfamily (MFS) profile" evidence="7">
    <location>
        <begin position="44"/>
        <end position="460"/>
    </location>
</feature>
<keyword evidence="3 6" id="KW-0812">Transmembrane</keyword>
<dbReference type="GO" id="GO:0022857">
    <property type="term" value="F:transmembrane transporter activity"/>
    <property type="evidence" value="ECO:0007669"/>
    <property type="project" value="InterPro"/>
</dbReference>
<feature type="transmembrane region" description="Helical" evidence="6">
    <location>
        <begin position="79"/>
        <end position="98"/>
    </location>
</feature>
<evidence type="ECO:0000256" key="1">
    <source>
        <dbReference type="ARBA" id="ARBA00004141"/>
    </source>
</evidence>
<feature type="transmembrane region" description="Helical" evidence="6">
    <location>
        <begin position="277"/>
        <end position="297"/>
    </location>
</feature>
<protein>
    <recommendedName>
        <fullName evidence="7">Major facilitator superfamily (MFS) profile domain-containing protein</fullName>
    </recommendedName>
</protein>
<feature type="transmembrane region" description="Helical" evidence="6">
    <location>
        <begin position="198"/>
        <end position="218"/>
    </location>
</feature>
<comment type="subcellular location">
    <subcellularLocation>
        <location evidence="1">Membrane</location>
        <topology evidence="1">Multi-pass membrane protein</topology>
    </subcellularLocation>
</comment>
<keyword evidence="4 6" id="KW-1133">Transmembrane helix</keyword>
<dbReference type="GO" id="GO:0005886">
    <property type="term" value="C:plasma membrane"/>
    <property type="evidence" value="ECO:0007669"/>
    <property type="project" value="TreeGrafter"/>
</dbReference>
<dbReference type="Gene3D" id="1.20.1720.10">
    <property type="entry name" value="Multidrug resistance protein D"/>
    <property type="match status" value="1"/>
</dbReference>
<evidence type="ECO:0000256" key="5">
    <source>
        <dbReference type="ARBA" id="ARBA00023136"/>
    </source>
</evidence>
<feature type="transmembrane region" description="Helical" evidence="6">
    <location>
        <begin position="110"/>
        <end position="129"/>
    </location>
</feature>
<evidence type="ECO:0000256" key="3">
    <source>
        <dbReference type="ARBA" id="ARBA00022692"/>
    </source>
</evidence>
<feature type="transmembrane region" description="Helical" evidence="6">
    <location>
        <begin position="135"/>
        <end position="156"/>
    </location>
</feature>
<dbReference type="AlphaFoldDB" id="A0A8H7PI56"/>
<evidence type="ECO:0000256" key="2">
    <source>
        <dbReference type="ARBA" id="ARBA00022448"/>
    </source>
</evidence>
<dbReference type="PROSITE" id="PS50850">
    <property type="entry name" value="MFS"/>
    <property type="match status" value="1"/>
</dbReference>
<dbReference type="OrthoDB" id="440553at2759"/>
<feature type="transmembrane region" description="Helical" evidence="6">
    <location>
        <begin position="168"/>
        <end position="192"/>
    </location>
</feature>
<dbReference type="InterPro" id="IPR011701">
    <property type="entry name" value="MFS"/>
</dbReference>
<dbReference type="Proteomes" id="UP000654370">
    <property type="component" value="Unassembled WGS sequence"/>
</dbReference>
<feature type="transmembrane region" description="Helical" evidence="6">
    <location>
        <begin position="42"/>
        <end position="63"/>
    </location>
</feature>
<dbReference type="FunFam" id="1.20.1720.10:FF:000009">
    <property type="entry name" value="MFS multidrug transporter"/>
    <property type="match status" value="1"/>
</dbReference>